<dbReference type="KEGG" id="hyl:LPB072_14830"/>
<sequence length="77" mass="8236">MEDSDGLWFGAQGQGWMTKGAAVTGQANGRCPPVRAFYFWCARTVDALRRCCLLPAAFGAQVAMVRQAPLLAALACN</sequence>
<dbReference type="STRING" id="1763535.LPB072_14830"/>
<keyword evidence="3" id="KW-1185">Reference proteome</keyword>
<accession>A0A162PDZ7</accession>
<dbReference type="EMBL" id="LVWD01000001">
    <property type="protein sequence ID" value="OAD44117.1"/>
    <property type="molecule type" value="Genomic_DNA"/>
</dbReference>
<dbReference type="AlphaFoldDB" id="A0A162PDZ7"/>
<name>A0A162PDZ7_9BURK</name>
<dbReference type="Proteomes" id="UP000185657">
    <property type="component" value="Unassembled WGS sequence"/>
</dbReference>
<gene>
    <name evidence="1" type="ORF">LPB072_14830</name>
    <name evidence="2" type="ORF">LPB72_00985</name>
</gene>
<proteinExistence type="predicted"/>
<dbReference type="EMBL" id="CP017476">
    <property type="protein sequence ID" value="AOW13918.1"/>
    <property type="molecule type" value="Genomic_DNA"/>
</dbReference>
<protein>
    <submittedName>
        <fullName evidence="1">Uncharacterized protein</fullName>
    </submittedName>
</protein>
<evidence type="ECO:0000313" key="2">
    <source>
        <dbReference type="EMBL" id="OAD44117.1"/>
    </source>
</evidence>
<evidence type="ECO:0000313" key="3">
    <source>
        <dbReference type="Proteomes" id="UP000185657"/>
    </source>
</evidence>
<evidence type="ECO:0000313" key="1">
    <source>
        <dbReference type="EMBL" id="AOW13918.1"/>
    </source>
</evidence>
<reference evidence="1 4" key="2">
    <citation type="submission" date="2016-10" db="EMBL/GenBank/DDBJ databases">
        <title>Hydorgenophaga sp. LPB0072 isolated from gastropod.</title>
        <authorList>
            <person name="Kim E."/>
            <person name="Yi H."/>
        </authorList>
    </citation>
    <scope>NUCLEOTIDE SEQUENCE [LARGE SCALE GENOMIC DNA]</scope>
    <source>
        <strain evidence="1 4">LPB0072</strain>
    </source>
</reference>
<organism evidence="1 4">
    <name type="scientific">Hydrogenophaga crassostreae</name>
    <dbReference type="NCBI Taxonomy" id="1763535"/>
    <lineage>
        <taxon>Bacteria</taxon>
        <taxon>Pseudomonadati</taxon>
        <taxon>Pseudomonadota</taxon>
        <taxon>Betaproteobacteria</taxon>
        <taxon>Burkholderiales</taxon>
        <taxon>Comamonadaceae</taxon>
        <taxon>Hydrogenophaga</taxon>
    </lineage>
</organism>
<reference evidence="2 3" key="1">
    <citation type="submission" date="2016-02" db="EMBL/GenBank/DDBJ databases">
        <title>Draft genome sequence of Hydrogenophaga sp. LPB0072.</title>
        <authorList>
            <person name="Shin S.-K."/>
            <person name="Yi H."/>
        </authorList>
    </citation>
    <scope>NUCLEOTIDE SEQUENCE [LARGE SCALE GENOMIC DNA]</scope>
    <source>
        <strain evidence="2 3">LPB0072</strain>
    </source>
</reference>
<dbReference type="Proteomes" id="UP000185680">
    <property type="component" value="Chromosome"/>
</dbReference>
<evidence type="ECO:0000313" key="4">
    <source>
        <dbReference type="Proteomes" id="UP000185680"/>
    </source>
</evidence>